<gene>
    <name evidence="1" type="ORF">ADUPG1_008013</name>
</gene>
<sequence>MTLTDPADGYLHLTGGGFAIGNSRMSFSGTKLTLDGSVDDLDLYVTGDFTADGSATIGDYTLTSAASGLSITGIPTISSGSISLDSLSSSSVVFHYTDGAKLTYDHDTTTFGLTHTLSMADIDLDGVSLTSQGTALKVGSNMIYFDDGSYFTVESDLLTLSGELAIGDAVVSYDSSAPGELQFTHSAAGTSLITSFDGEIIATSMYVGSSVGPVLSESSGDLEISTNAVINGDVTLDSVIFDVGTSASISYDSTYSRHVFTGSLKVAGTKIILDGLNISSSGGTLLFGAPIQSTGDITAGDSVLSSSSLSFDSDALTISYNGTYSALEVSASSATRAIKLGDALMSYSSNTLTLDHTVNSTSLGLYVDGSATIADTLICDSLEVGTASITVSAGVSSIDTPFESSGKMSATLFELTSDPAIVRFSSAQSAYLQYDSTNDRFSFNKDIYVSSSLITLSSSYSTVVFEATSSGFDITSQTMILSGNKFTLGSGAVELVYDSTNTRLNLQGTSGASLDVYSGGNIKAGTSISISDATITYSSLTATIDKAFTSSSIITASGFQINDSSVALTYSGSNFNMNQPLSLASLLIRNSADDDNSSISYESGTLTIDSDVSVPSIEASSSVTIGTTEIASDSGKIKANQSFKMQGDSQSSPALFGLETIVLDGYTTPTSTHASTYCLETGQMLSFLTKSGSTYYYTVVICIEYETLGMDFLIINATSTSSDVILPPSGRTAI</sequence>
<proteinExistence type="predicted"/>
<reference evidence="1" key="1">
    <citation type="submission" date="2022-03" db="EMBL/GenBank/DDBJ databases">
        <title>Draft genome sequence of Aduncisulcus paluster, a free-living microaerophilic Fornicata.</title>
        <authorList>
            <person name="Yuyama I."/>
            <person name="Kume K."/>
            <person name="Tamura T."/>
            <person name="Inagaki Y."/>
            <person name="Hashimoto T."/>
        </authorList>
    </citation>
    <scope>NUCLEOTIDE SEQUENCE</scope>
    <source>
        <strain evidence="1">NY0171</strain>
    </source>
</reference>
<keyword evidence="2" id="KW-1185">Reference proteome</keyword>
<accession>A0ABQ5KQE9</accession>
<evidence type="ECO:0000313" key="2">
    <source>
        <dbReference type="Proteomes" id="UP001057375"/>
    </source>
</evidence>
<protein>
    <submittedName>
        <fullName evidence="1">Uncharacterized protein</fullName>
    </submittedName>
</protein>
<comment type="caution">
    <text evidence="1">The sequence shown here is derived from an EMBL/GenBank/DDBJ whole genome shotgun (WGS) entry which is preliminary data.</text>
</comment>
<evidence type="ECO:0000313" key="1">
    <source>
        <dbReference type="EMBL" id="GKT34710.1"/>
    </source>
</evidence>
<name>A0ABQ5KQE9_9EUKA</name>
<organism evidence="1 2">
    <name type="scientific">Aduncisulcus paluster</name>
    <dbReference type="NCBI Taxonomy" id="2918883"/>
    <lineage>
        <taxon>Eukaryota</taxon>
        <taxon>Metamonada</taxon>
        <taxon>Carpediemonas-like organisms</taxon>
        <taxon>Aduncisulcus</taxon>
    </lineage>
</organism>
<dbReference type="Proteomes" id="UP001057375">
    <property type="component" value="Unassembled WGS sequence"/>
</dbReference>
<dbReference type="EMBL" id="BQXS01010854">
    <property type="protein sequence ID" value="GKT34710.1"/>
    <property type="molecule type" value="Genomic_DNA"/>
</dbReference>